<accession>A0A972VWT0</accession>
<dbReference type="PANTHER" id="PTHR45138:SF9">
    <property type="entry name" value="DIGUANYLATE CYCLASE DGCM-RELATED"/>
    <property type="match status" value="1"/>
</dbReference>
<dbReference type="SMART" id="SM00267">
    <property type="entry name" value="GGDEF"/>
    <property type="match status" value="1"/>
</dbReference>
<dbReference type="AlphaFoldDB" id="A0A972VWT0"/>
<name>A0A972VWT0_9GAMM</name>
<dbReference type="GO" id="GO:0052621">
    <property type="term" value="F:diguanylate cyclase activity"/>
    <property type="evidence" value="ECO:0007669"/>
    <property type="project" value="UniProtKB-EC"/>
</dbReference>
<dbReference type="InterPro" id="IPR050469">
    <property type="entry name" value="Diguanylate_Cyclase"/>
</dbReference>
<dbReference type="Pfam" id="PF00990">
    <property type="entry name" value="GGDEF"/>
    <property type="match status" value="1"/>
</dbReference>
<dbReference type="NCBIfam" id="TIGR00254">
    <property type="entry name" value="GGDEF"/>
    <property type="match status" value="1"/>
</dbReference>
<dbReference type="PROSITE" id="PS50887">
    <property type="entry name" value="GGDEF"/>
    <property type="match status" value="1"/>
</dbReference>
<comment type="catalytic activity">
    <reaction evidence="2">
        <text>2 GTP = 3',3'-c-di-GMP + 2 diphosphate</text>
        <dbReference type="Rhea" id="RHEA:24898"/>
        <dbReference type="ChEBI" id="CHEBI:33019"/>
        <dbReference type="ChEBI" id="CHEBI:37565"/>
        <dbReference type="ChEBI" id="CHEBI:58805"/>
        <dbReference type="EC" id="2.7.7.65"/>
    </reaction>
</comment>
<evidence type="ECO:0000256" key="2">
    <source>
        <dbReference type="ARBA" id="ARBA00034247"/>
    </source>
</evidence>
<gene>
    <name evidence="4" type="ORF">HQ497_10255</name>
</gene>
<dbReference type="GO" id="GO:0043709">
    <property type="term" value="P:cell adhesion involved in single-species biofilm formation"/>
    <property type="evidence" value="ECO:0007669"/>
    <property type="project" value="TreeGrafter"/>
</dbReference>
<dbReference type="CDD" id="cd01949">
    <property type="entry name" value="GGDEF"/>
    <property type="match status" value="1"/>
</dbReference>
<evidence type="ECO:0000259" key="3">
    <source>
        <dbReference type="PROSITE" id="PS50887"/>
    </source>
</evidence>
<dbReference type="Gene3D" id="3.30.70.270">
    <property type="match status" value="1"/>
</dbReference>
<dbReference type="Proteomes" id="UP000754644">
    <property type="component" value="Unassembled WGS sequence"/>
</dbReference>
<dbReference type="SUPFAM" id="SSF55073">
    <property type="entry name" value="Nucleotide cyclase"/>
    <property type="match status" value="1"/>
</dbReference>
<dbReference type="EMBL" id="JABMOJ010000382">
    <property type="protein sequence ID" value="NQV65734.1"/>
    <property type="molecule type" value="Genomic_DNA"/>
</dbReference>
<dbReference type="InterPro" id="IPR000160">
    <property type="entry name" value="GGDEF_dom"/>
</dbReference>
<evidence type="ECO:0000313" key="5">
    <source>
        <dbReference type="Proteomes" id="UP000754644"/>
    </source>
</evidence>
<dbReference type="InterPro" id="IPR029787">
    <property type="entry name" value="Nucleotide_cyclase"/>
</dbReference>
<dbReference type="InterPro" id="IPR043128">
    <property type="entry name" value="Rev_trsase/Diguanyl_cyclase"/>
</dbReference>
<dbReference type="GO" id="GO:0005886">
    <property type="term" value="C:plasma membrane"/>
    <property type="evidence" value="ECO:0007669"/>
    <property type="project" value="TreeGrafter"/>
</dbReference>
<comment type="caution">
    <text evidence="4">The sequence shown here is derived from an EMBL/GenBank/DDBJ whole genome shotgun (WGS) entry which is preliminary data.</text>
</comment>
<dbReference type="EC" id="2.7.7.65" evidence="1"/>
<evidence type="ECO:0000256" key="1">
    <source>
        <dbReference type="ARBA" id="ARBA00012528"/>
    </source>
</evidence>
<evidence type="ECO:0000313" key="4">
    <source>
        <dbReference type="EMBL" id="NQV65734.1"/>
    </source>
</evidence>
<dbReference type="GO" id="GO:1902201">
    <property type="term" value="P:negative regulation of bacterial-type flagellum-dependent cell motility"/>
    <property type="evidence" value="ECO:0007669"/>
    <property type="project" value="TreeGrafter"/>
</dbReference>
<dbReference type="PANTHER" id="PTHR45138">
    <property type="entry name" value="REGULATORY COMPONENTS OF SENSORY TRANSDUCTION SYSTEM"/>
    <property type="match status" value="1"/>
</dbReference>
<feature type="non-terminal residue" evidence="4">
    <location>
        <position position="334"/>
    </location>
</feature>
<protein>
    <recommendedName>
        <fullName evidence="1">diguanylate cyclase</fullName>
        <ecNumber evidence="1">2.7.7.65</ecNumber>
    </recommendedName>
</protein>
<feature type="domain" description="GGDEF" evidence="3">
    <location>
        <begin position="200"/>
        <end position="334"/>
    </location>
</feature>
<proteinExistence type="predicted"/>
<sequence>MINSELFDRYLSSINRLGNTQGASVCVSNDGAAMLCPDPSGPALPELASIEAASHSALSMIAEKKSLNVDGLECMIRTGRNPLSLLILVPNQSSPDVVSRVLYERRSRSMQNIKFAESWLLVGLQYAHSHELPVFCEKQVWHPVDSTGWLLNIIVISGRSLIANWEMSRSLRHSVSDLPGRVEFETCVRQLAKSLKLKSQPMSLLFINPDNFDQINHRFGREQGDTAVRDVATLLRSILRESDLLFHYTGAIFAIALTGTDAMGSKAIAEKIQEKILAAKFVNNVVKLTISIGASCSDPRDKQLLDADELIQRADSALNIAKLAGGARIIFWSA</sequence>
<reference evidence="4" key="1">
    <citation type="submission" date="2020-05" db="EMBL/GenBank/DDBJ databases">
        <title>Sulfur intermediates as new biogeochemical hubs in an aquatic model microbial ecosystem.</title>
        <authorList>
            <person name="Vigneron A."/>
        </authorList>
    </citation>
    <scope>NUCLEOTIDE SEQUENCE</scope>
    <source>
        <strain evidence="4">Bin.250</strain>
    </source>
</reference>
<organism evidence="4 5">
    <name type="scientific">SAR86 cluster bacterium</name>
    <dbReference type="NCBI Taxonomy" id="2030880"/>
    <lineage>
        <taxon>Bacteria</taxon>
        <taxon>Pseudomonadati</taxon>
        <taxon>Pseudomonadota</taxon>
        <taxon>Gammaproteobacteria</taxon>
        <taxon>SAR86 cluster</taxon>
    </lineage>
</organism>